<dbReference type="RefSeq" id="WP_095271527.1">
    <property type="nucleotide sequence ID" value="NZ_JBIVTN010000006.1"/>
</dbReference>
<dbReference type="SUPFAM" id="SSF54427">
    <property type="entry name" value="NTF2-like"/>
    <property type="match status" value="1"/>
</dbReference>
<dbReference type="InterPro" id="IPR032710">
    <property type="entry name" value="NTF2-like_dom_sf"/>
</dbReference>
<gene>
    <name evidence="1" type="ORF">CHI12_13175</name>
</gene>
<evidence type="ECO:0000313" key="1">
    <source>
        <dbReference type="EMBL" id="PAE07031.1"/>
    </source>
</evidence>
<reference evidence="1 2" key="1">
    <citation type="submission" date="2017-07" db="EMBL/GenBank/DDBJ databases">
        <title>Isolation and whole genome analysis of endospore-forming bacteria from heroin.</title>
        <authorList>
            <person name="Kalinowski J."/>
            <person name="Ahrens B."/>
            <person name="Al-Dilaimi A."/>
            <person name="Winkler A."/>
            <person name="Wibberg D."/>
            <person name="Schleenbecker U."/>
            <person name="Ruckert C."/>
            <person name="Wolfel R."/>
            <person name="Grass G."/>
        </authorList>
    </citation>
    <scope>NUCLEOTIDE SEQUENCE [LARGE SCALE GENOMIC DNA]</scope>
    <source>
        <strain evidence="1 2">7509</strain>
    </source>
</reference>
<dbReference type="Proteomes" id="UP000216475">
    <property type="component" value="Unassembled WGS sequence"/>
</dbReference>
<evidence type="ECO:0008006" key="3">
    <source>
        <dbReference type="Google" id="ProtNLM"/>
    </source>
</evidence>
<evidence type="ECO:0000313" key="2">
    <source>
        <dbReference type="Proteomes" id="UP000216475"/>
    </source>
</evidence>
<proteinExistence type="predicted"/>
<dbReference type="Gene3D" id="3.10.450.50">
    <property type="match status" value="1"/>
</dbReference>
<protein>
    <recommendedName>
        <fullName evidence="3">DUF4440 domain-containing protein</fullName>
    </recommendedName>
</protein>
<dbReference type="AlphaFoldDB" id="A0A268HAY4"/>
<sequence length="128" mass="14866">MDDFHSFINQYLSKWKAADLDFMEIVIDETFEGIQVRDGVISTHGKKASVAGWQQAFEYFKDKEMEWILTPITVLPLNSKEVMAIIRATMTLEGKLINTSNLFFQTFMRKNGEWKLIRTYEETGVSNT</sequence>
<name>A0A268HAY4_9BACI</name>
<comment type="caution">
    <text evidence="1">The sequence shown here is derived from an EMBL/GenBank/DDBJ whole genome shotgun (WGS) entry which is preliminary data.</text>
</comment>
<dbReference type="EMBL" id="NPBH01000059">
    <property type="protein sequence ID" value="PAE07031.1"/>
    <property type="molecule type" value="Genomic_DNA"/>
</dbReference>
<organism evidence="1 2">
    <name type="scientific">Terribacillus saccharophilus</name>
    <dbReference type="NCBI Taxonomy" id="361277"/>
    <lineage>
        <taxon>Bacteria</taxon>
        <taxon>Bacillati</taxon>
        <taxon>Bacillota</taxon>
        <taxon>Bacilli</taxon>
        <taxon>Bacillales</taxon>
        <taxon>Bacillaceae</taxon>
        <taxon>Terribacillus</taxon>
    </lineage>
</organism>
<accession>A0A268HAY4</accession>